<dbReference type="KEGG" id="orp:MOP44_05065"/>
<gene>
    <name evidence="14" type="ORF">MOP44_05065</name>
</gene>
<evidence type="ECO:0000256" key="11">
    <source>
        <dbReference type="RuleBase" id="RU361175"/>
    </source>
</evidence>
<name>A0A9J7BWR2_9BACT</name>
<dbReference type="EC" id="3.2.1.21" evidence="3 11"/>
<feature type="active site" description="Nucleophile" evidence="9">
    <location>
        <position position="392"/>
    </location>
</feature>
<dbReference type="Proteomes" id="UP001059380">
    <property type="component" value="Chromosome"/>
</dbReference>
<dbReference type="NCBIfam" id="TIGR03356">
    <property type="entry name" value="BGL"/>
    <property type="match status" value="1"/>
</dbReference>
<feature type="chain" id="PRO_5039921652" description="Beta-glucosidase" evidence="13">
    <location>
        <begin position="31"/>
        <end position="486"/>
    </location>
</feature>
<dbReference type="EMBL" id="CP093313">
    <property type="protein sequence ID" value="UWZ85310.1"/>
    <property type="molecule type" value="Genomic_DNA"/>
</dbReference>
<dbReference type="InterPro" id="IPR017853">
    <property type="entry name" value="GH"/>
</dbReference>
<evidence type="ECO:0000313" key="14">
    <source>
        <dbReference type="EMBL" id="UWZ85310.1"/>
    </source>
</evidence>
<feature type="region of interest" description="Disordered" evidence="12">
    <location>
        <begin position="72"/>
        <end position="92"/>
    </location>
</feature>
<feature type="binding site" evidence="10">
    <location>
        <position position="439"/>
    </location>
    <ligand>
        <name>substrate</name>
    </ligand>
</feature>
<evidence type="ECO:0000256" key="6">
    <source>
        <dbReference type="ARBA" id="ARBA00023277"/>
    </source>
</evidence>
<dbReference type="SUPFAM" id="SSF51445">
    <property type="entry name" value="(Trans)glycosidases"/>
    <property type="match status" value="1"/>
</dbReference>
<evidence type="ECO:0000256" key="2">
    <source>
        <dbReference type="ARBA" id="ARBA00010838"/>
    </source>
</evidence>
<evidence type="ECO:0000256" key="10">
    <source>
        <dbReference type="PIRSR" id="PIRSR617736-2"/>
    </source>
</evidence>
<dbReference type="GO" id="GO:0008422">
    <property type="term" value="F:beta-glucosidase activity"/>
    <property type="evidence" value="ECO:0007669"/>
    <property type="project" value="UniProtKB-EC"/>
</dbReference>
<dbReference type="PANTHER" id="PTHR10353:SF36">
    <property type="entry name" value="LP05116P"/>
    <property type="match status" value="1"/>
</dbReference>
<feature type="binding site" evidence="10">
    <location>
        <begin position="446"/>
        <end position="447"/>
    </location>
    <ligand>
        <name>substrate</name>
    </ligand>
</feature>
<keyword evidence="4 11" id="KW-0378">Hydrolase</keyword>
<dbReference type="Pfam" id="PF00232">
    <property type="entry name" value="Glyco_hydro_1"/>
    <property type="match status" value="1"/>
</dbReference>
<evidence type="ECO:0000256" key="5">
    <source>
        <dbReference type="ARBA" id="ARBA00023001"/>
    </source>
</evidence>
<dbReference type="GO" id="GO:0030245">
    <property type="term" value="P:cellulose catabolic process"/>
    <property type="evidence" value="ECO:0007669"/>
    <property type="project" value="UniProtKB-KW"/>
</dbReference>
<protein>
    <recommendedName>
        <fullName evidence="3 11">Beta-glucosidase</fullName>
        <ecNumber evidence="3 11">3.2.1.21</ecNumber>
    </recommendedName>
</protein>
<dbReference type="InterPro" id="IPR033132">
    <property type="entry name" value="GH_1_N_CS"/>
</dbReference>
<organism evidence="14 15">
    <name type="scientific">Occallatibacter riparius</name>
    <dbReference type="NCBI Taxonomy" id="1002689"/>
    <lineage>
        <taxon>Bacteria</taxon>
        <taxon>Pseudomonadati</taxon>
        <taxon>Acidobacteriota</taxon>
        <taxon>Terriglobia</taxon>
        <taxon>Terriglobales</taxon>
        <taxon>Acidobacteriaceae</taxon>
        <taxon>Occallatibacter</taxon>
    </lineage>
</organism>
<evidence type="ECO:0000256" key="12">
    <source>
        <dbReference type="SAM" id="MobiDB-lite"/>
    </source>
</evidence>
<evidence type="ECO:0000256" key="4">
    <source>
        <dbReference type="ARBA" id="ARBA00022801"/>
    </source>
</evidence>
<evidence type="ECO:0000256" key="13">
    <source>
        <dbReference type="SAM" id="SignalP"/>
    </source>
</evidence>
<keyword evidence="5" id="KW-0136">Cellulose degradation</keyword>
<feature type="active site" description="Proton donor" evidence="9">
    <location>
        <position position="204"/>
    </location>
</feature>
<feature type="binding site" evidence="10">
    <location>
        <position position="334"/>
    </location>
    <ligand>
        <name>substrate</name>
    </ligand>
</feature>
<comment type="catalytic activity">
    <reaction evidence="1 11">
        <text>Hydrolysis of terminal, non-reducing beta-D-glucosyl residues with release of beta-D-glucose.</text>
        <dbReference type="EC" id="3.2.1.21"/>
    </reaction>
</comment>
<evidence type="ECO:0000256" key="9">
    <source>
        <dbReference type="PIRSR" id="PIRSR617736-1"/>
    </source>
</evidence>
<keyword evidence="7 11" id="KW-0326">Glycosidase</keyword>
<dbReference type="PANTHER" id="PTHR10353">
    <property type="entry name" value="GLYCOSYL HYDROLASE"/>
    <property type="match status" value="1"/>
</dbReference>
<dbReference type="PROSITE" id="PS51318">
    <property type="entry name" value="TAT"/>
    <property type="match status" value="1"/>
</dbReference>
<dbReference type="PRINTS" id="PR00131">
    <property type="entry name" value="GLHYDRLASE1"/>
</dbReference>
<dbReference type="FunFam" id="3.20.20.80:FF:000004">
    <property type="entry name" value="Beta-glucosidase 6-phospho-beta-glucosidase"/>
    <property type="match status" value="1"/>
</dbReference>
<evidence type="ECO:0000313" key="15">
    <source>
        <dbReference type="Proteomes" id="UP001059380"/>
    </source>
</evidence>
<feature type="binding site" evidence="10">
    <location>
        <position position="161"/>
    </location>
    <ligand>
        <name>substrate</name>
    </ligand>
</feature>
<evidence type="ECO:0000256" key="8">
    <source>
        <dbReference type="ARBA" id="ARBA00023326"/>
    </source>
</evidence>
<dbReference type="InterPro" id="IPR017736">
    <property type="entry name" value="Glyco_hydro_1_beta-glucosidase"/>
</dbReference>
<keyword evidence="6" id="KW-0119">Carbohydrate metabolism</keyword>
<evidence type="ECO:0000256" key="3">
    <source>
        <dbReference type="ARBA" id="ARBA00012744"/>
    </source>
</evidence>
<keyword evidence="15" id="KW-1185">Reference proteome</keyword>
<comment type="similarity">
    <text evidence="2 11">Belongs to the glycosyl hydrolase 1 family.</text>
</comment>
<proteinExistence type="inferred from homology"/>
<feature type="binding site" evidence="10">
    <location>
        <position position="203"/>
    </location>
    <ligand>
        <name>substrate</name>
    </ligand>
</feature>
<keyword evidence="8" id="KW-0624">Polysaccharide degradation</keyword>
<dbReference type="PROSITE" id="PS00653">
    <property type="entry name" value="GLYCOSYL_HYDROL_F1_2"/>
    <property type="match status" value="1"/>
</dbReference>
<dbReference type="GO" id="GO:0005829">
    <property type="term" value="C:cytosol"/>
    <property type="evidence" value="ECO:0007669"/>
    <property type="project" value="TreeGrafter"/>
</dbReference>
<keyword evidence="13" id="KW-0732">Signal</keyword>
<dbReference type="InterPro" id="IPR001360">
    <property type="entry name" value="Glyco_hydro_1"/>
</dbReference>
<evidence type="ECO:0000256" key="7">
    <source>
        <dbReference type="ARBA" id="ARBA00023295"/>
    </source>
</evidence>
<dbReference type="AlphaFoldDB" id="A0A9J7BWR2"/>
<reference evidence="14" key="1">
    <citation type="submission" date="2021-04" db="EMBL/GenBank/DDBJ databases">
        <title>Phylogenetic analysis of Acidobacteriaceae.</title>
        <authorList>
            <person name="Qiu L."/>
            <person name="Zhang Q."/>
        </authorList>
    </citation>
    <scope>NUCLEOTIDE SEQUENCE</scope>
    <source>
        <strain evidence="14">DSM 25168</strain>
    </source>
</reference>
<evidence type="ECO:0000256" key="1">
    <source>
        <dbReference type="ARBA" id="ARBA00000448"/>
    </source>
</evidence>
<feature type="signal peptide" evidence="13">
    <location>
        <begin position="1"/>
        <end position="30"/>
    </location>
</feature>
<dbReference type="RefSeq" id="WP_260794827.1">
    <property type="nucleotide sequence ID" value="NZ_CP093313.1"/>
</dbReference>
<accession>A0A9J7BWR2</accession>
<sequence>MKGITRRFFGKIMAGSAAAAASGLSLPAFAKSQASGSAPNPTRLQYPEGFLWGCATASYQIEGGAKDGGRGPSLWDVFSHTPGKTHEGDTGDVADDSYHLYKEDVRLLKNLGVQTYRMSMSWSRIFPEGKGKVNQTGVDYYSNVVDELLKNNITPYITLFHWDTPAALAGGWQNRDTSKAFADYAAFITKKLGDRVKHWMTTNEFVCFTDLGYKIGQFAPGLKLPDAQVNQVRHHGILAHGLAVQAIRANTPSGTQVGLAENATVYVPIIETKEHVEAAQKATRLGNAPFLTALMEGKYMNLYLEREGANAPKVEEGDFKAISSPLDFVGINVYTPFFVRADDSKQGYAEIPYPTSQPKMASPWILLAPECLYWAVRNVVDLWKIPALYITENGTSSDDVINSAGRIDDIDRIMYLRNHLSHLHRAVSEGYPVKGYFLWSLLDNFEWADGYSKRFGIHYVDFKTQKRTPKLSAEWYKNTIAQNAVL</sequence>
<dbReference type="Gene3D" id="3.20.20.80">
    <property type="entry name" value="Glycosidases"/>
    <property type="match status" value="1"/>
</dbReference>
<dbReference type="InterPro" id="IPR006311">
    <property type="entry name" value="TAT_signal"/>
</dbReference>
<feature type="binding site" evidence="10">
    <location>
        <position position="60"/>
    </location>
    <ligand>
        <name>substrate</name>
    </ligand>
</feature>